<dbReference type="EMBL" id="UINC01151726">
    <property type="protein sequence ID" value="SVD45495.1"/>
    <property type="molecule type" value="Genomic_DNA"/>
</dbReference>
<gene>
    <name evidence="2" type="ORF">METZ01_LOCUS398349</name>
</gene>
<organism evidence="2">
    <name type="scientific">marine metagenome</name>
    <dbReference type="NCBI Taxonomy" id="408172"/>
    <lineage>
        <taxon>unclassified sequences</taxon>
        <taxon>metagenomes</taxon>
        <taxon>ecological metagenomes</taxon>
    </lineage>
</organism>
<accession>A0A382VHJ2</accession>
<feature type="transmembrane region" description="Helical" evidence="1">
    <location>
        <begin position="22"/>
        <end position="40"/>
    </location>
</feature>
<keyword evidence="1" id="KW-0812">Transmembrane</keyword>
<reference evidence="2" key="1">
    <citation type="submission" date="2018-05" db="EMBL/GenBank/DDBJ databases">
        <authorList>
            <person name="Lanie J.A."/>
            <person name="Ng W.-L."/>
            <person name="Kazmierczak K.M."/>
            <person name="Andrzejewski T.M."/>
            <person name="Davidsen T.M."/>
            <person name="Wayne K.J."/>
            <person name="Tettelin H."/>
            <person name="Glass J.I."/>
            <person name="Rusch D."/>
            <person name="Podicherti R."/>
            <person name="Tsui H.-C.T."/>
            <person name="Winkler M.E."/>
        </authorList>
    </citation>
    <scope>NUCLEOTIDE SEQUENCE</scope>
</reference>
<proteinExistence type="predicted"/>
<keyword evidence="1" id="KW-0472">Membrane</keyword>
<evidence type="ECO:0000256" key="1">
    <source>
        <dbReference type="SAM" id="Phobius"/>
    </source>
</evidence>
<protein>
    <submittedName>
        <fullName evidence="2">Uncharacterized protein</fullName>
    </submittedName>
</protein>
<keyword evidence="1" id="KW-1133">Transmembrane helix</keyword>
<name>A0A382VHJ2_9ZZZZ</name>
<evidence type="ECO:0000313" key="2">
    <source>
        <dbReference type="EMBL" id="SVD45495.1"/>
    </source>
</evidence>
<sequence length="45" mass="5025">MGISIIIFVVYDNYINKSASVLPPYGLIVIAGVYALIYYLSKLKK</sequence>
<dbReference type="AlphaFoldDB" id="A0A382VHJ2"/>